<reference evidence="2 3" key="1">
    <citation type="submission" date="2024-09" db="EMBL/GenBank/DDBJ databases">
        <authorList>
            <person name="Sun Q."/>
            <person name="Mori K."/>
        </authorList>
    </citation>
    <scope>NUCLEOTIDE SEQUENCE [LARGE SCALE GENOMIC DNA]</scope>
    <source>
        <strain evidence="2 3">JCM 9626</strain>
    </source>
</reference>
<feature type="transmembrane region" description="Helical" evidence="1">
    <location>
        <begin position="12"/>
        <end position="37"/>
    </location>
</feature>
<keyword evidence="1" id="KW-1133">Transmembrane helix</keyword>
<feature type="transmembrane region" description="Helical" evidence="1">
    <location>
        <begin position="580"/>
        <end position="597"/>
    </location>
</feature>
<feature type="transmembrane region" description="Helical" evidence="1">
    <location>
        <begin position="530"/>
        <end position="549"/>
    </location>
</feature>
<evidence type="ECO:0000313" key="3">
    <source>
        <dbReference type="Proteomes" id="UP001589750"/>
    </source>
</evidence>
<dbReference type="Proteomes" id="UP001589750">
    <property type="component" value="Unassembled WGS sequence"/>
</dbReference>
<organism evidence="2 3">
    <name type="scientific">Nocardioides plantarum</name>
    <dbReference type="NCBI Taxonomy" id="29299"/>
    <lineage>
        <taxon>Bacteria</taxon>
        <taxon>Bacillati</taxon>
        <taxon>Actinomycetota</taxon>
        <taxon>Actinomycetes</taxon>
        <taxon>Propionibacteriales</taxon>
        <taxon>Nocardioidaceae</taxon>
        <taxon>Nocardioides</taxon>
    </lineage>
</organism>
<dbReference type="EMBL" id="JBHMDG010000001">
    <property type="protein sequence ID" value="MFB9311581.1"/>
    <property type="molecule type" value="Genomic_DNA"/>
</dbReference>
<feature type="transmembrane region" description="Helical" evidence="1">
    <location>
        <begin position="193"/>
        <end position="210"/>
    </location>
</feature>
<evidence type="ECO:0000256" key="1">
    <source>
        <dbReference type="SAM" id="Phobius"/>
    </source>
</evidence>
<proteinExistence type="predicted"/>
<feature type="transmembrane region" description="Helical" evidence="1">
    <location>
        <begin position="311"/>
        <end position="334"/>
    </location>
</feature>
<name>A0ABV5K499_9ACTN</name>
<dbReference type="RefSeq" id="WP_140008593.1">
    <property type="nucleotide sequence ID" value="NZ_JBHMDG010000001.1"/>
</dbReference>
<feature type="transmembrane region" description="Helical" evidence="1">
    <location>
        <begin position="274"/>
        <end position="291"/>
    </location>
</feature>
<feature type="transmembrane region" description="Helical" evidence="1">
    <location>
        <begin position="556"/>
        <end position="574"/>
    </location>
</feature>
<feature type="transmembrane region" description="Helical" evidence="1">
    <location>
        <begin position="217"/>
        <end position="243"/>
    </location>
</feature>
<comment type="caution">
    <text evidence="2">The sequence shown here is derived from an EMBL/GenBank/DDBJ whole genome shotgun (WGS) entry which is preliminary data.</text>
</comment>
<gene>
    <name evidence="2" type="ORF">ACFFRI_00880</name>
</gene>
<feature type="transmembrane region" description="Helical" evidence="1">
    <location>
        <begin position="249"/>
        <end position="267"/>
    </location>
</feature>
<keyword evidence="3" id="KW-1185">Reference proteome</keyword>
<sequence>MLAGAVRSLRAWVPSAVAWVVVVVLAVATTAGLAARYLADDGSPYPLLTREVGDHPVLAALFLVLSLAAYAVVFLGLRTLLSRDRSEPGTDPAPGVPARLARLVGLVEWTYARWWRVSLVLAVLWLPWFLSSFPGQPSPDPSNMFTEFVSRRSDFAGSSPFADGSGTIPYVDYPTSSYLVTDGDSLWSNHHPFFLMLAYGSVSSASIAVFDSLVPALLVMSAASALLTLVAFGRALAILGTLVPGWRPRTAALAVLALSPLIALWSLAEHKNQLFCAAFVWWLALLARLLHSDGAVRALGRRWYVETFVVSLLMAVTVQFGWILLVAQAVVMAFRRRERVAVLVAVGLPAVLVHGAIMALTSAGALIPSDPIETKGVQLQVLALMLNEHPDALTADQREDLSRIFDLDAFVASFDPSTSDPLKSTGPLSRKTSSFRYETVQPEDWDTFDAIVLDVASRYPGAFVDGLFLKSYRYLDPFDEGTDWYPPWSPAYDRTIDGHRVAPLEVNQTARAWTRDRAFDCYQVSACRPVLSHGVRTIVVVLLLVAAIAARRRFAWLWALPFALQLAIAGVSPLSAGGRYVLAFTYGLAIVLLLLAVEDRPSPEPALEPNTQR</sequence>
<accession>A0ABV5K499</accession>
<dbReference type="InterPro" id="IPR046062">
    <property type="entry name" value="DUF6020"/>
</dbReference>
<feature type="transmembrane region" description="Helical" evidence="1">
    <location>
        <begin position="341"/>
        <end position="367"/>
    </location>
</feature>
<keyword evidence="1" id="KW-0812">Transmembrane</keyword>
<evidence type="ECO:0000313" key="2">
    <source>
        <dbReference type="EMBL" id="MFB9311581.1"/>
    </source>
</evidence>
<feature type="transmembrane region" description="Helical" evidence="1">
    <location>
        <begin position="114"/>
        <end position="133"/>
    </location>
</feature>
<dbReference type="Pfam" id="PF19484">
    <property type="entry name" value="DUF6020"/>
    <property type="match status" value="1"/>
</dbReference>
<keyword evidence="1" id="KW-0472">Membrane</keyword>
<protein>
    <submittedName>
        <fullName evidence="2">DUF6020 family protein</fullName>
    </submittedName>
</protein>
<feature type="transmembrane region" description="Helical" evidence="1">
    <location>
        <begin position="57"/>
        <end position="77"/>
    </location>
</feature>